<keyword evidence="6" id="KW-1133">Transmembrane helix</keyword>
<keyword evidence="4" id="KW-1015">Disulfide bond</keyword>
<evidence type="ECO:0000256" key="1">
    <source>
        <dbReference type="ARBA" id="ARBA00005791"/>
    </source>
</evidence>
<dbReference type="AlphaFoldDB" id="A0A6J5YVA8"/>
<keyword evidence="5" id="KW-0676">Redox-active center</keyword>
<gene>
    <name evidence="8" type="ORF">UFOPK3574_00232</name>
</gene>
<keyword evidence="6" id="KW-0812">Transmembrane</keyword>
<evidence type="ECO:0000256" key="6">
    <source>
        <dbReference type="SAM" id="Phobius"/>
    </source>
</evidence>
<evidence type="ECO:0000256" key="4">
    <source>
        <dbReference type="ARBA" id="ARBA00023157"/>
    </source>
</evidence>
<keyword evidence="6" id="KW-0472">Membrane</keyword>
<reference evidence="8" key="1">
    <citation type="submission" date="2020-05" db="EMBL/GenBank/DDBJ databases">
        <authorList>
            <person name="Chiriac C."/>
            <person name="Salcher M."/>
            <person name="Ghai R."/>
            <person name="Kavagutti S V."/>
        </authorList>
    </citation>
    <scope>NUCLEOTIDE SEQUENCE</scope>
</reference>
<proteinExistence type="inferred from homology"/>
<feature type="transmembrane region" description="Helical" evidence="6">
    <location>
        <begin position="18"/>
        <end position="36"/>
    </location>
</feature>
<dbReference type="EMBL" id="CAESAF010000011">
    <property type="protein sequence ID" value="CAB4331723.1"/>
    <property type="molecule type" value="Genomic_DNA"/>
</dbReference>
<feature type="domain" description="Thioredoxin-like fold" evidence="7">
    <location>
        <begin position="70"/>
        <end position="219"/>
    </location>
</feature>
<dbReference type="Pfam" id="PF13462">
    <property type="entry name" value="Thioredoxin_4"/>
    <property type="match status" value="1"/>
</dbReference>
<evidence type="ECO:0000256" key="3">
    <source>
        <dbReference type="ARBA" id="ARBA00023002"/>
    </source>
</evidence>
<comment type="similarity">
    <text evidence="1">Belongs to the thioredoxin family. DsbA subfamily.</text>
</comment>
<dbReference type="SUPFAM" id="SSF52833">
    <property type="entry name" value="Thioredoxin-like"/>
    <property type="match status" value="1"/>
</dbReference>
<evidence type="ECO:0000256" key="5">
    <source>
        <dbReference type="ARBA" id="ARBA00023284"/>
    </source>
</evidence>
<evidence type="ECO:0000313" key="8">
    <source>
        <dbReference type="EMBL" id="CAB4331723.1"/>
    </source>
</evidence>
<evidence type="ECO:0000259" key="7">
    <source>
        <dbReference type="Pfam" id="PF13462"/>
    </source>
</evidence>
<name>A0A6J5YVA8_9ZZZZ</name>
<keyword evidence="2" id="KW-0732">Signal</keyword>
<organism evidence="8">
    <name type="scientific">freshwater metagenome</name>
    <dbReference type="NCBI Taxonomy" id="449393"/>
    <lineage>
        <taxon>unclassified sequences</taxon>
        <taxon>metagenomes</taxon>
        <taxon>ecological metagenomes</taxon>
    </lineage>
</organism>
<protein>
    <submittedName>
        <fullName evidence="8">Unannotated protein</fullName>
    </submittedName>
</protein>
<sequence length="226" mass="24691">MAQAKNPKGGKDNFTRNLVIAVVLGVVLIMLVPTLLSKKTNTDAAVPSSVSVEDGYGMVFNKELQDVPFIEIYEDFQCPACQRFETIVGDYVEDLINTKKAKVAYHPLSFLGPESQLAANASGCAADQGKFIQFHKLLYANQPAENSGAWTSGYFTTLSLGLGIQSKDYDKCVANNEYKDWVVNVANEGAERNINSTPTVFINGKEIDRNVAYNSLAEFMLAVSKA</sequence>
<dbReference type="Gene3D" id="3.40.30.10">
    <property type="entry name" value="Glutaredoxin"/>
    <property type="match status" value="1"/>
</dbReference>
<dbReference type="InterPro" id="IPR036249">
    <property type="entry name" value="Thioredoxin-like_sf"/>
</dbReference>
<dbReference type="InterPro" id="IPR012336">
    <property type="entry name" value="Thioredoxin-like_fold"/>
</dbReference>
<keyword evidence="3" id="KW-0560">Oxidoreductase</keyword>
<dbReference type="GO" id="GO:0016491">
    <property type="term" value="F:oxidoreductase activity"/>
    <property type="evidence" value="ECO:0007669"/>
    <property type="project" value="UniProtKB-KW"/>
</dbReference>
<evidence type="ECO:0000256" key="2">
    <source>
        <dbReference type="ARBA" id="ARBA00022729"/>
    </source>
</evidence>
<accession>A0A6J5YVA8</accession>
<dbReference type="PANTHER" id="PTHR13887:SF14">
    <property type="entry name" value="DISULFIDE BOND FORMATION PROTEIN D"/>
    <property type="match status" value="1"/>
</dbReference>
<dbReference type="CDD" id="cd02972">
    <property type="entry name" value="DsbA_family"/>
    <property type="match status" value="1"/>
</dbReference>
<dbReference type="PANTHER" id="PTHR13887">
    <property type="entry name" value="GLUTATHIONE S-TRANSFERASE KAPPA"/>
    <property type="match status" value="1"/>
</dbReference>